<gene>
    <name evidence="2" type="ORF">EB796_011718</name>
</gene>
<keyword evidence="3" id="KW-1185">Reference proteome</keyword>
<name>A0A7J7JUC6_BUGNE</name>
<protein>
    <recommendedName>
        <fullName evidence="4">Immunoglobulin V-set domain-containing protein</fullName>
    </recommendedName>
</protein>
<organism evidence="2 3">
    <name type="scientific">Bugula neritina</name>
    <name type="common">Brown bryozoan</name>
    <name type="synonym">Sertularia neritina</name>
    <dbReference type="NCBI Taxonomy" id="10212"/>
    <lineage>
        <taxon>Eukaryota</taxon>
        <taxon>Metazoa</taxon>
        <taxon>Spiralia</taxon>
        <taxon>Lophotrochozoa</taxon>
        <taxon>Bryozoa</taxon>
        <taxon>Gymnolaemata</taxon>
        <taxon>Cheilostomatida</taxon>
        <taxon>Flustrina</taxon>
        <taxon>Buguloidea</taxon>
        <taxon>Bugulidae</taxon>
        <taxon>Bugula</taxon>
    </lineage>
</organism>
<evidence type="ECO:0000313" key="2">
    <source>
        <dbReference type="EMBL" id="KAF6029979.1"/>
    </source>
</evidence>
<sequence>MLFYLSYLIYLFTCISVAPNNISVISPKYFDVGEELTFSCSSTGAKPVSTYEYKVNGDVLPVPRYTPGENETALNVSCRDVEHSFWFGGNTFMTFVIQRRAPLTVQIAYTSRAYLMYTWMKLLPSVAHLQDFLT</sequence>
<dbReference type="Proteomes" id="UP000593567">
    <property type="component" value="Unassembled WGS sequence"/>
</dbReference>
<dbReference type="SUPFAM" id="SSF48726">
    <property type="entry name" value="Immunoglobulin"/>
    <property type="match status" value="1"/>
</dbReference>
<dbReference type="EMBL" id="VXIV02001770">
    <property type="protein sequence ID" value="KAF6029979.1"/>
    <property type="molecule type" value="Genomic_DNA"/>
</dbReference>
<proteinExistence type="predicted"/>
<evidence type="ECO:0000313" key="3">
    <source>
        <dbReference type="Proteomes" id="UP000593567"/>
    </source>
</evidence>
<dbReference type="AlphaFoldDB" id="A0A7J7JUC6"/>
<dbReference type="InterPro" id="IPR036179">
    <property type="entry name" value="Ig-like_dom_sf"/>
</dbReference>
<feature type="signal peptide" evidence="1">
    <location>
        <begin position="1"/>
        <end position="19"/>
    </location>
</feature>
<accession>A0A7J7JUC6</accession>
<evidence type="ECO:0008006" key="4">
    <source>
        <dbReference type="Google" id="ProtNLM"/>
    </source>
</evidence>
<feature type="chain" id="PRO_5029802057" description="Immunoglobulin V-set domain-containing protein" evidence="1">
    <location>
        <begin position="20"/>
        <end position="134"/>
    </location>
</feature>
<comment type="caution">
    <text evidence="2">The sequence shown here is derived from an EMBL/GenBank/DDBJ whole genome shotgun (WGS) entry which is preliminary data.</text>
</comment>
<keyword evidence="1" id="KW-0732">Signal</keyword>
<reference evidence="2" key="1">
    <citation type="submission" date="2020-06" db="EMBL/GenBank/DDBJ databases">
        <title>Draft genome of Bugula neritina, a colonial animal packing powerful symbionts and potential medicines.</title>
        <authorList>
            <person name="Rayko M."/>
        </authorList>
    </citation>
    <scope>NUCLEOTIDE SEQUENCE [LARGE SCALE GENOMIC DNA]</scope>
    <source>
        <strain evidence="2">Kwan_BN1</strain>
    </source>
</reference>
<evidence type="ECO:0000256" key="1">
    <source>
        <dbReference type="SAM" id="SignalP"/>
    </source>
</evidence>